<dbReference type="EMBL" id="CADEAL010001657">
    <property type="protein sequence ID" value="CAB1434380.1"/>
    <property type="molecule type" value="Genomic_DNA"/>
</dbReference>
<keyword evidence="3" id="KW-1185">Reference proteome</keyword>
<comment type="caution">
    <text evidence="2">The sequence shown here is derived from an EMBL/GenBank/DDBJ whole genome shotgun (WGS) entry which is preliminary data.</text>
</comment>
<name>A0A9N7UPH0_PLEPL</name>
<proteinExistence type="predicted"/>
<reference evidence="2" key="1">
    <citation type="submission" date="2020-03" db="EMBL/GenBank/DDBJ databases">
        <authorList>
            <person name="Weist P."/>
        </authorList>
    </citation>
    <scope>NUCLEOTIDE SEQUENCE</scope>
</reference>
<gene>
    <name evidence="2" type="ORF">PLEPLA_LOCUS22427</name>
</gene>
<dbReference type="Proteomes" id="UP001153269">
    <property type="component" value="Unassembled WGS sequence"/>
</dbReference>
<feature type="signal peptide" evidence="1">
    <location>
        <begin position="1"/>
        <end position="15"/>
    </location>
</feature>
<accession>A0A9N7UPH0</accession>
<evidence type="ECO:0000313" key="3">
    <source>
        <dbReference type="Proteomes" id="UP001153269"/>
    </source>
</evidence>
<feature type="chain" id="PRO_5040388210" evidence="1">
    <location>
        <begin position="16"/>
        <end position="151"/>
    </location>
</feature>
<sequence length="151" mass="15317">MPLLMFLAVCPGGSSVLRERPQPCLCVSSCPLVITLSVSRAATRLTLPAPTQPPPTYQPRTLLHTHSIMASNRIEADGAAGPALQTVASSTLTSSPNWTCLTPQSSGAAGRPGGGLVANGEALLDSAASGANDDMAGVQVPSELSLVEGLI</sequence>
<protein>
    <submittedName>
        <fullName evidence="2">Uncharacterized protein</fullName>
    </submittedName>
</protein>
<evidence type="ECO:0000313" key="2">
    <source>
        <dbReference type="EMBL" id="CAB1434380.1"/>
    </source>
</evidence>
<evidence type="ECO:0000256" key="1">
    <source>
        <dbReference type="SAM" id="SignalP"/>
    </source>
</evidence>
<dbReference type="AlphaFoldDB" id="A0A9N7UPH0"/>
<organism evidence="2 3">
    <name type="scientific">Pleuronectes platessa</name>
    <name type="common">European plaice</name>
    <dbReference type="NCBI Taxonomy" id="8262"/>
    <lineage>
        <taxon>Eukaryota</taxon>
        <taxon>Metazoa</taxon>
        <taxon>Chordata</taxon>
        <taxon>Craniata</taxon>
        <taxon>Vertebrata</taxon>
        <taxon>Euteleostomi</taxon>
        <taxon>Actinopterygii</taxon>
        <taxon>Neopterygii</taxon>
        <taxon>Teleostei</taxon>
        <taxon>Neoteleostei</taxon>
        <taxon>Acanthomorphata</taxon>
        <taxon>Carangaria</taxon>
        <taxon>Pleuronectiformes</taxon>
        <taxon>Pleuronectoidei</taxon>
        <taxon>Pleuronectidae</taxon>
        <taxon>Pleuronectes</taxon>
    </lineage>
</organism>
<keyword evidence="1" id="KW-0732">Signal</keyword>